<reference evidence="1" key="1">
    <citation type="submission" date="2023-03" db="EMBL/GenBank/DDBJ databases">
        <title>Actinoallomurus iriomotensis NBRC 103684.</title>
        <authorList>
            <person name="Ichikawa N."/>
            <person name="Sato H."/>
            <person name="Tonouchi N."/>
        </authorList>
    </citation>
    <scope>NUCLEOTIDE SEQUENCE</scope>
    <source>
        <strain evidence="1">NBRC 103684</strain>
    </source>
</reference>
<evidence type="ECO:0000313" key="1">
    <source>
        <dbReference type="EMBL" id="GLY87478.1"/>
    </source>
</evidence>
<gene>
    <name evidence="1" type="ORF">Airi02_054070</name>
</gene>
<dbReference type="EMBL" id="BSTK01000008">
    <property type="protein sequence ID" value="GLY87478.1"/>
    <property type="molecule type" value="Genomic_DNA"/>
</dbReference>
<dbReference type="AlphaFoldDB" id="A0A9W6S5G0"/>
<protein>
    <submittedName>
        <fullName evidence="1">Uncharacterized protein</fullName>
    </submittedName>
</protein>
<keyword evidence="2" id="KW-1185">Reference proteome</keyword>
<proteinExistence type="predicted"/>
<name>A0A9W6S5G0_9ACTN</name>
<sequence length="72" mass="7925">MRELGLRAWRPLTTDADPHHRIPDLVERDFTATAPATKFVGDIKARKIRSGDRVSVLCGARASGARRRAASV</sequence>
<dbReference type="Proteomes" id="UP001165074">
    <property type="component" value="Unassembled WGS sequence"/>
</dbReference>
<accession>A0A9W6S5G0</accession>
<organism evidence="1 2">
    <name type="scientific">Actinoallomurus iriomotensis</name>
    <dbReference type="NCBI Taxonomy" id="478107"/>
    <lineage>
        <taxon>Bacteria</taxon>
        <taxon>Bacillati</taxon>
        <taxon>Actinomycetota</taxon>
        <taxon>Actinomycetes</taxon>
        <taxon>Streptosporangiales</taxon>
        <taxon>Thermomonosporaceae</taxon>
        <taxon>Actinoallomurus</taxon>
    </lineage>
</organism>
<evidence type="ECO:0000313" key="2">
    <source>
        <dbReference type="Proteomes" id="UP001165074"/>
    </source>
</evidence>
<comment type="caution">
    <text evidence="1">The sequence shown here is derived from an EMBL/GenBank/DDBJ whole genome shotgun (WGS) entry which is preliminary data.</text>
</comment>